<reference evidence="2" key="1">
    <citation type="submission" date="2023-06" db="EMBL/GenBank/DDBJ databases">
        <title>Multi-omics analyses reveal the molecular pathogenesis toolkit of Lasiodiplodia hormozganensis, a cross-kingdom pathogen.</title>
        <authorList>
            <person name="Felix C."/>
            <person name="Meneses R."/>
            <person name="Goncalves M.F.M."/>
            <person name="Tilleman L."/>
            <person name="Duarte A.S."/>
            <person name="Jorrin-Novo J.V."/>
            <person name="Van De Peer Y."/>
            <person name="Deforce D."/>
            <person name="Van Nieuwerburgh F."/>
            <person name="Esteves A.C."/>
            <person name="Alves A."/>
        </authorList>
    </citation>
    <scope>NUCLEOTIDE SEQUENCE</scope>
    <source>
        <strain evidence="2">CBS 339.90</strain>
    </source>
</reference>
<evidence type="ECO:0000313" key="2">
    <source>
        <dbReference type="EMBL" id="KAK0637890.1"/>
    </source>
</evidence>
<keyword evidence="3" id="KW-1185">Reference proteome</keyword>
<feature type="region of interest" description="Disordered" evidence="1">
    <location>
        <begin position="54"/>
        <end position="78"/>
    </location>
</feature>
<dbReference type="Proteomes" id="UP001175001">
    <property type="component" value="Unassembled WGS sequence"/>
</dbReference>
<organism evidence="2 3">
    <name type="scientific">Lasiodiplodia hormozganensis</name>
    <dbReference type="NCBI Taxonomy" id="869390"/>
    <lineage>
        <taxon>Eukaryota</taxon>
        <taxon>Fungi</taxon>
        <taxon>Dikarya</taxon>
        <taxon>Ascomycota</taxon>
        <taxon>Pezizomycotina</taxon>
        <taxon>Dothideomycetes</taxon>
        <taxon>Dothideomycetes incertae sedis</taxon>
        <taxon>Botryosphaeriales</taxon>
        <taxon>Botryosphaeriaceae</taxon>
        <taxon>Lasiodiplodia</taxon>
    </lineage>
</organism>
<sequence>MLPEDPVQSMELESNELASHPIDSDQKPNQRDGRKPCQQILTNEEIAHLQIAQSPEKLAQTGTNSHEDPLGQTCDIPSPAAQVQQGLDYTLEDAISNWDDLASGFWASDPAEASYWFLNPYFSQLDTLPLNMDGMNVVS</sequence>
<comment type="caution">
    <text evidence="2">The sequence shown here is derived from an EMBL/GenBank/DDBJ whole genome shotgun (WGS) entry which is preliminary data.</text>
</comment>
<name>A0AA39XRP0_9PEZI</name>
<dbReference type="AlphaFoldDB" id="A0AA39XRP0"/>
<accession>A0AA39XRP0</accession>
<evidence type="ECO:0000313" key="3">
    <source>
        <dbReference type="Proteomes" id="UP001175001"/>
    </source>
</evidence>
<dbReference type="EMBL" id="JAUJDW010000109">
    <property type="protein sequence ID" value="KAK0637890.1"/>
    <property type="molecule type" value="Genomic_DNA"/>
</dbReference>
<feature type="compositionally biased region" description="Basic and acidic residues" evidence="1">
    <location>
        <begin position="22"/>
        <end position="35"/>
    </location>
</feature>
<protein>
    <submittedName>
        <fullName evidence="2">Uncharacterized protein</fullName>
    </submittedName>
</protein>
<feature type="region of interest" description="Disordered" evidence="1">
    <location>
        <begin position="1"/>
        <end position="38"/>
    </location>
</feature>
<proteinExistence type="predicted"/>
<gene>
    <name evidence="2" type="ORF">DIS24_g10365</name>
</gene>
<evidence type="ECO:0000256" key="1">
    <source>
        <dbReference type="SAM" id="MobiDB-lite"/>
    </source>
</evidence>